<reference evidence="11 12" key="1">
    <citation type="submission" date="2015-05" db="EMBL/GenBank/DDBJ databases">
        <authorList>
            <person name="Wang D.B."/>
            <person name="Wang M."/>
        </authorList>
    </citation>
    <scope>NUCLEOTIDE SEQUENCE [LARGE SCALE GENOMIC DNA]</scope>
    <source>
        <strain evidence="11">VL1</strain>
    </source>
</reference>
<evidence type="ECO:0000313" key="11">
    <source>
        <dbReference type="EMBL" id="CRK25596.1"/>
    </source>
</evidence>
<dbReference type="InterPro" id="IPR050123">
    <property type="entry name" value="Prok_molybdopt-oxidoreductase"/>
</dbReference>
<dbReference type="Pfam" id="PF22117">
    <property type="entry name" value="Fer4_Nqo3"/>
    <property type="match status" value="1"/>
</dbReference>
<dbReference type="InterPro" id="IPR000283">
    <property type="entry name" value="NADH_UbQ_OxRdtase_75kDa_su_CS"/>
</dbReference>
<dbReference type="PANTHER" id="PTHR43105:SF13">
    <property type="entry name" value="NADH-UBIQUINONE OXIDOREDUCTASE 75 KDA SUBUNIT, MITOCHONDRIAL"/>
    <property type="match status" value="1"/>
</dbReference>
<dbReference type="InterPro" id="IPR019574">
    <property type="entry name" value="NADH_UbQ_OxRdtase_Gsu_4Fe4S-bd"/>
</dbReference>
<dbReference type="GO" id="GO:0051539">
    <property type="term" value="F:4 iron, 4 sulfur cluster binding"/>
    <property type="evidence" value="ECO:0007669"/>
    <property type="project" value="UniProtKB-KW"/>
</dbReference>
<dbReference type="InterPro" id="IPR054351">
    <property type="entry name" value="NADH_UbQ_OxRdtase_ferredoxin"/>
</dbReference>
<evidence type="ECO:0000256" key="2">
    <source>
        <dbReference type="ARBA" id="ARBA00005404"/>
    </source>
</evidence>
<dbReference type="PROSITE" id="PS00642">
    <property type="entry name" value="COMPLEX1_75K_2"/>
    <property type="match status" value="1"/>
</dbReference>
<evidence type="ECO:0000256" key="5">
    <source>
        <dbReference type="ARBA" id="ARBA00022967"/>
    </source>
</evidence>
<evidence type="ECO:0000256" key="4">
    <source>
        <dbReference type="ARBA" id="ARBA00022723"/>
    </source>
</evidence>
<dbReference type="GO" id="GO:0046872">
    <property type="term" value="F:metal ion binding"/>
    <property type="evidence" value="ECO:0007669"/>
    <property type="project" value="UniProtKB-KW"/>
</dbReference>
<name>A0A0G4LU41_VERLO</name>
<proteinExistence type="inferred from homology"/>
<dbReference type="AlphaFoldDB" id="A0A0G4LU41"/>
<evidence type="ECO:0000256" key="3">
    <source>
        <dbReference type="ARBA" id="ARBA00022485"/>
    </source>
</evidence>
<keyword evidence="6" id="KW-0408">Iron</keyword>
<dbReference type="SUPFAM" id="SSF54862">
    <property type="entry name" value="4Fe-4S ferredoxins"/>
    <property type="match status" value="1"/>
</dbReference>
<dbReference type="Gene3D" id="3.10.20.740">
    <property type="match status" value="1"/>
</dbReference>
<evidence type="ECO:0000256" key="9">
    <source>
        <dbReference type="ARBA" id="ARBA00034078"/>
    </source>
</evidence>
<dbReference type="FunFam" id="3.10.20.740:FF:000001">
    <property type="entry name" value="NADH-quinone oxidoreductase subunit G"/>
    <property type="match status" value="1"/>
</dbReference>
<keyword evidence="7" id="KW-0411">Iron-sulfur</keyword>
<dbReference type="Pfam" id="PF10588">
    <property type="entry name" value="NADH-G_4Fe-4S_3"/>
    <property type="match status" value="1"/>
</dbReference>
<sequence>MIAGNCRMCLVEVEKAPKPVASCAWPVQPGMVVKTNSPLTHKAREGVMEFLLANHPLDCPVCDQGGECDLQDQSMRYGGDRGRFHEIGGKRAVEDKNIGPLIKTSMNRCIHCTRCVRFAN</sequence>
<dbReference type="SUPFAM" id="SSF54292">
    <property type="entry name" value="2Fe-2S ferredoxin-like"/>
    <property type="match status" value="1"/>
</dbReference>
<dbReference type="GO" id="GO:0016020">
    <property type="term" value="C:membrane"/>
    <property type="evidence" value="ECO:0007669"/>
    <property type="project" value="InterPro"/>
</dbReference>
<keyword evidence="4" id="KW-0479">Metal-binding</keyword>
<comment type="similarity">
    <text evidence="2">Belongs to the complex I 75 kDa subunit family.</text>
</comment>
<evidence type="ECO:0000313" key="12">
    <source>
        <dbReference type="Proteomes" id="UP000044602"/>
    </source>
</evidence>
<comment type="cofactor">
    <cofactor evidence="9">
        <name>[2Fe-2S] cluster</name>
        <dbReference type="ChEBI" id="CHEBI:190135"/>
    </cofactor>
</comment>
<evidence type="ECO:0000256" key="8">
    <source>
        <dbReference type="ARBA" id="ARBA00023027"/>
    </source>
</evidence>
<dbReference type="Pfam" id="PF13510">
    <property type="entry name" value="Fer2_4"/>
    <property type="match status" value="1"/>
</dbReference>
<keyword evidence="5" id="KW-1278">Translocase</keyword>
<dbReference type="GO" id="GO:0042773">
    <property type="term" value="P:ATP synthesis coupled electron transport"/>
    <property type="evidence" value="ECO:0007669"/>
    <property type="project" value="InterPro"/>
</dbReference>
<dbReference type="SMART" id="SM00929">
    <property type="entry name" value="NADH-G_4Fe-4S_3"/>
    <property type="match status" value="1"/>
</dbReference>
<gene>
    <name evidence="11" type="ORF">BN1708_018169</name>
</gene>
<dbReference type="EMBL" id="CVQH01019036">
    <property type="protein sequence ID" value="CRK25596.1"/>
    <property type="molecule type" value="Genomic_DNA"/>
</dbReference>
<accession>A0A0G4LU41</accession>
<keyword evidence="8" id="KW-0520">NAD</keyword>
<dbReference type="GO" id="GO:0016491">
    <property type="term" value="F:oxidoreductase activity"/>
    <property type="evidence" value="ECO:0007669"/>
    <property type="project" value="InterPro"/>
</dbReference>
<dbReference type="GO" id="GO:0008137">
    <property type="term" value="F:NADH dehydrogenase (ubiquinone) activity"/>
    <property type="evidence" value="ECO:0007669"/>
    <property type="project" value="InterPro"/>
</dbReference>
<comment type="cofactor">
    <cofactor evidence="1">
        <name>[4Fe-4S] cluster</name>
        <dbReference type="ChEBI" id="CHEBI:49883"/>
    </cofactor>
</comment>
<dbReference type="InterPro" id="IPR036010">
    <property type="entry name" value="2Fe-2S_ferredoxin-like_sf"/>
</dbReference>
<dbReference type="Proteomes" id="UP000044602">
    <property type="component" value="Unassembled WGS sequence"/>
</dbReference>
<evidence type="ECO:0000256" key="7">
    <source>
        <dbReference type="ARBA" id="ARBA00023014"/>
    </source>
</evidence>
<protein>
    <recommendedName>
        <fullName evidence="10">4Fe-4S His(Cys)3-ligated-type domain-containing protein</fullName>
    </recommendedName>
</protein>
<feature type="domain" description="4Fe-4S His(Cys)3-ligated-type" evidence="10">
    <location>
        <begin position="39"/>
        <end position="78"/>
    </location>
</feature>
<evidence type="ECO:0000259" key="10">
    <source>
        <dbReference type="PROSITE" id="PS51839"/>
    </source>
</evidence>
<feature type="non-terminal residue" evidence="11">
    <location>
        <position position="120"/>
    </location>
</feature>
<dbReference type="STRING" id="100787.A0A0G4LU41"/>
<keyword evidence="3" id="KW-0004">4Fe-4S</keyword>
<dbReference type="PANTHER" id="PTHR43105">
    <property type="entry name" value="RESPIRATORY NITRATE REDUCTASE"/>
    <property type="match status" value="1"/>
</dbReference>
<organism evidence="11 12">
    <name type="scientific">Verticillium longisporum</name>
    <name type="common">Verticillium dahliae var. longisporum</name>
    <dbReference type="NCBI Taxonomy" id="100787"/>
    <lineage>
        <taxon>Eukaryota</taxon>
        <taxon>Fungi</taxon>
        <taxon>Dikarya</taxon>
        <taxon>Ascomycota</taxon>
        <taxon>Pezizomycotina</taxon>
        <taxon>Sordariomycetes</taxon>
        <taxon>Hypocreomycetidae</taxon>
        <taxon>Glomerellales</taxon>
        <taxon>Plectosphaerellaceae</taxon>
        <taxon>Verticillium</taxon>
    </lineage>
</organism>
<dbReference type="PROSITE" id="PS51839">
    <property type="entry name" value="4FE4S_HC3"/>
    <property type="match status" value="1"/>
</dbReference>
<evidence type="ECO:0000256" key="6">
    <source>
        <dbReference type="ARBA" id="ARBA00023004"/>
    </source>
</evidence>
<dbReference type="PROSITE" id="PS00643">
    <property type="entry name" value="COMPLEX1_75K_3"/>
    <property type="match status" value="1"/>
</dbReference>
<evidence type="ECO:0000256" key="1">
    <source>
        <dbReference type="ARBA" id="ARBA00001966"/>
    </source>
</evidence>
<keyword evidence="12" id="KW-1185">Reference proteome</keyword>